<keyword evidence="3" id="KW-1185">Reference proteome</keyword>
<dbReference type="AlphaFoldDB" id="A0A8X6G4R5"/>
<dbReference type="Proteomes" id="UP000887116">
    <property type="component" value="Unassembled WGS sequence"/>
</dbReference>
<dbReference type="EMBL" id="BMAO01024648">
    <property type="protein sequence ID" value="GFQ96715.1"/>
    <property type="molecule type" value="Genomic_DNA"/>
</dbReference>
<name>A0A8X6G4R5_TRICU</name>
<dbReference type="OrthoDB" id="10274768at2759"/>
<sequence>MVQDVSEISWGAGRQCSLFSLHHCAPLETGRKRGCLIYGLRGLISFLFCWYVSADFRCFREKGQSDNFKVDFASVWDAGAESAGRPLVYEKEKET</sequence>
<feature type="transmembrane region" description="Helical" evidence="1">
    <location>
        <begin position="36"/>
        <end position="54"/>
    </location>
</feature>
<evidence type="ECO:0000313" key="3">
    <source>
        <dbReference type="Proteomes" id="UP000887116"/>
    </source>
</evidence>
<evidence type="ECO:0000313" key="2">
    <source>
        <dbReference type="EMBL" id="GFQ96715.1"/>
    </source>
</evidence>
<comment type="caution">
    <text evidence="2">The sequence shown here is derived from an EMBL/GenBank/DDBJ whole genome shotgun (WGS) entry which is preliminary data.</text>
</comment>
<accession>A0A8X6G4R5</accession>
<proteinExistence type="predicted"/>
<organism evidence="2 3">
    <name type="scientific">Trichonephila clavata</name>
    <name type="common">Joro spider</name>
    <name type="synonym">Nephila clavata</name>
    <dbReference type="NCBI Taxonomy" id="2740835"/>
    <lineage>
        <taxon>Eukaryota</taxon>
        <taxon>Metazoa</taxon>
        <taxon>Ecdysozoa</taxon>
        <taxon>Arthropoda</taxon>
        <taxon>Chelicerata</taxon>
        <taxon>Arachnida</taxon>
        <taxon>Araneae</taxon>
        <taxon>Araneomorphae</taxon>
        <taxon>Entelegynae</taxon>
        <taxon>Araneoidea</taxon>
        <taxon>Nephilidae</taxon>
        <taxon>Trichonephila</taxon>
    </lineage>
</organism>
<keyword evidence="1" id="KW-0812">Transmembrane</keyword>
<evidence type="ECO:0000256" key="1">
    <source>
        <dbReference type="SAM" id="Phobius"/>
    </source>
</evidence>
<reference evidence="2" key="1">
    <citation type="submission" date="2020-07" db="EMBL/GenBank/DDBJ databases">
        <title>Multicomponent nature underlies the extraordinary mechanical properties of spider dragline silk.</title>
        <authorList>
            <person name="Kono N."/>
            <person name="Nakamura H."/>
            <person name="Mori M."/>
            <person name="Yoshida Y."/>
            <person name="Ohtoshi R."/>
            <person name="Malay A.D."/>
            <person name="Moran D.A.P."/>
            <person name="Tomita M."/>
            <person name="Numata K."/>
            <person name="Arakawa K."/>
        </authorList>
    </citation>
    <scope>NUCLEOTIDE SEQUENCE</scope>
</reference>
<gene>
    <name evidence="2" type="ORF">TNCT_724871</name>
</gene>
<keyword evidence="1" id="KW-0472">Membrane</keyword>
<keyword evidence="1" id="KW-1133">Transmembrane helix</keyword>
<protein>
    <submittedName>
        <fullName evidence="2">Uncharacterized protein</fullName>
    </submittedName>
</protein>